<name>A0A088SJJ9_LEIPA</name>
<dbReference type="VEuPathDB" id="TriTrypDB:LPAL13_340044400"/>
<accession>A0A088SJJ9</accession>
<reference evidence="2 3" key="1">
    <citation type="journal article" date="2015" name="Sci. Rep.">
        <title>The genome of Leishmania panamensis: insights into genomics of the L. (Viannia) subgenus.</title>
        <authorList>
            <person name="Llanes A."/>
            <person name="Restrepo C.M."/>
            <person name="Vecchio G.D."/>
            <person name="Anguizola F.J."/>
            <person name="Lleonart R."/>
        </authorList>
    </citation>
    <scope>NUCLEOTIDE SEQUENCE [LARGE SCALE GENOMIC DNA]</scope>
    <source>
        <strain evidence="2 3">MHOM/PA/94/PSC-1</strain>
    </source>
</reference>
<gene>
    <name evidence="2" type="ORF">LPMP_343690</name>
</gene>
<dbReference type="EMBL" id="CP009403">
    <property type="protein sequence ID" value="AIO01992.1"/>
    <property type="molecule type" value="Genomic_DNA"/>
</dbReference>
<proteinExistence type="predicted"/>
<keyword evidence="3" id="KW-1185">Reference proteome</keyword>
<protein>
    <submittedName>
        <fullName evidence="2">Uncharacterized protein</fullName>
    </submittedName>
</protein>
<dbReference type="GeneID" id="22578874"/>
<evidence type="ECO:0000313" key="2">
    <source>
        <dbReference type="EMBL" id="AIO01992.1"/>
    </source>
</evidence>
<dbReference type="Proteomes" id="UP000063063">
    <property type="component" value="Chromosome 34"/>
</dbReference>
<dbReference type="OrthoDB" id="265303at2759"/>
<keyword evidence="1" id="KW-0175">Coiled coil</keyword>
<feature type="coiled-coil region" evidence="1">
    <location>
        <begin position="53"/>
        <end position="87"/>
    </location>
</feature>
<sequence>MLQSPLYRRTASSFKSSNADVVAETTMTIERQVAGLKSRERLRRDQERQLRQLPFLYHRVNDLQDTCERLEQELASAHQRVAVFQQEALALRSLIKFTERPELASAAEGDAAKCVLKEEVRELQRCVQRLEREKELSLCQSEEACKAAEFYKQLCDQLYNESLHAAEASTEDGATLGFESVTTRLPRRHLDGITPAASIAPSTAISIEAQMKQLHGALEFERARSSALEETVSLLQAAITKGAVTDMKCSIPERNSSAGVAVCYREDHTSGSQAGLPHAFADDTRRSATRLKRLVAVLRSENCLLTQRVAEVVARNMHCIKDIAALKLANKHLELCHRQESSRPGLGSLLHLEGAHALSTPLHSPPHTPFTYREP</sequence>
<evidence type="ECO:0000313" key="3">
    <source>
        <dbReference type="Proteomes" id="UP000063063"/>
    </source>
</evidence>
<dbReference type="RefSeq" id="XP_010702792.1">
    <property type="nucleotide sequence ID" value="XM_010704490.1"/>
</dbReference>
<evidence type="ECO:0000256" key="1">
    <source>
        <dbReference type="SAM" id="Coils"/>
    </source>
</evidence>
<dbReference type="eggNOG" id="ENOG502SM1C">
    <property type="taxonomic scope" value="Eukaryota"/>
</dbReference>
<dbReference type="VEuPathDB" id="TriTrypDB:LPMP_343690"/>
<dbReference type="KEGG" id="lpan:LPMP_343690"/>
<organism evidence="2 3">
    <name type="scientific">Leishmania panamensis</name>
    <dbReference type="NCBI Taxonomy" id="5679"/>
    <lineage>
        <taxon>Eukaryota</taxon>
        <taxon>Discoba</taxon>
        <taxon>Euglenozoa</taxon>
        <taxon>Kinetoplastea</taxon>
        <taxon>Metakinetoplastina</taxon>
        <taxon>Trypanosomatida</taxon>
        <taxon>Trypanosomatidae</taxon>
        <taxon>Leishmaniinae</taxon>
        <taxon>Leishmania</taxon>
        <taxon>Leishmania guyanensis species complex</taxon>
    </lineage>
</organism>
<dbReference type="AlphaFoldDB" id="A0A088SJJ9"/>